<dbReference type="RefSeq" id="XP_001584219.1">
    <property type="nucleotide sequence ID" value="XM_001584169.1"/>
</dbReference>
<protein>
    <submittedName>
        <fullName evidence="14">Histone H3, embryonic, putative</fullName>
    </submittedName>
</protein>
<gene>
    <name evidence="14" type="ORF">TVAG_185390</name>
</gene>
<evidence type="ECO:0000256" key="1">
    <source>
        <dbReference type="ARBA" id="ARBA00002001"/>
    </source>
</evidence>
<evidence type="ECO:0000256" key="4">
    <source>
        <dbReference type="ARBA" id="ARBA00010343"/>
    </source>
</evidence>
<evidence type="ECO:0000256" key="6">
    <source>
        <dbReference type="ARBA" id="ARBA00022454"/>
    </source>
</evidence>
<evidence type="ECO:0000256" key="9">
    <source>
        <dbReference type="ARBA" id="ARBA00023125"/>
    </source>
</evidence>
<keyword evidence="11" id="KW-0544">Nucleosome core</keyword>
<dbReference type="PRINTS" id="PR00622">
    <property type="entry name" value="HISTONEH3"/>
</dbReference>
<accession>A2D8I4</accession>
<keyword evidence="8" id="KW-0007">Acetylation</keyword>
<dbReference type="GO" id="GO:0046982">
    <property type="term" value="F:protein heterodimerization activity"/>
    <property type="evidence" value="ECO:0007669"/>
    <property type="project" value="InterPro"/>
</dbReference>
<comment type="function">
    <text evidence="1">Core component of nucleosome. Nucleosomes wrap and compact DNA into chromatin, limiting DNA accessibility to the cellular machineries which require DNA as a template. Histones thereby play a central role in transcription regulation, DNA repair, DNA replication and chromosomal stability. DNA accessibility is regulated via a complex set of post-translational modifications of histones, also called histone code, and nucleosome remodeling.</text>
</comment>
<dbReference type="PANTHER" id="PTHR45810">
    <property type="entry name" value="HISTONE H3.2"/>
    <property type="match status" value="1"/>
</dbReference>
<dbReference type="InterPro" id="IPR009072">
    <property type="entry name" value="Histone-fold"/>
</dbReference>
<dbReference type="OrthoDB" id="652632at2759"/>
<name>A2D8I4_TRIV3</name>
<comment type="subunit">
    <text evidence="5">The nucleosome is a histone octamer containing two molecules each of H2A, H2B, H3 and H4 assembled in one H3-H4 heterotetramer and two H2A-H2B heterodimers. The octamer wraps approximately 147 bp of DNA.</text>
</comment>
<evidence type="ECO:0000256" key="3">
    <source>
        <dbReference type="ARBA" id="ARBA00004286"/>
    </source>
</evidence>
<reference evidence="14" key="1">
    <citation type="submission" date="2006-10" db="EMBL/GenBank/DDBJ databases">
        <authorList>
            <person name="Amadeo P."/>
            <person name="Zhao Q."/>
            <person name="Wortman J."/>
            <person name="Fraser-Liggett C."/>
            <person name="Carlton J."/>
        </authorList>
    </citation>
    <scope>NUCLEOTIDE SEQUENCE</scope>
    <source>
        <strain evidence="14">G3</strain>
    </source>
</reference>
<dbReference type="GO" id="GO:0003677">
    <property type="term" value="F:DNA binding"/>
    <property type="evidence" value="ECO:0007669"/>
    <property type="project" value="UniProtKB-KW"/>
</dbReference>
<evidence type="ECO:0000313" key="14">
    <source>
        <dbReference type="EMBL" id="EAY23233.1"/>
    </source>
</evidence>
<dbReference type="InParanoid" id="A2D8I4"/>
<dbReference type="Proteomes" id="UP000001542">
    <property type="component" value="Unassembled WGS sequence"/>
</dbReference>
<reference evidence="14" key="2">
    <citation type="journal article" date="2007" name="Science">
        <title>Draft genome sequence of the sexually transmitted pathogen Trichomonas vaginalis.</title>
        <authorList>
            <person name="Carlton J.M."/>
            <person name="Hirt R.P."/>
            <person name="Silva J.C."/>
            <person name="Delcher A.L."/>
            <person name="Schatz M."/>
            <person name="Zhao Q."/>
            <person name="Wortman J.R."/>
            <person name="Bidwell S.L."/>
            <person name="Alsmark U.C.M."/>
            <person name="Besteiro S."/>
            <person name="Sicheritz-Ponten T."/>
            <person name="Noel C.J."/>
            <person name="Dacks J.B."/>
            <person name="Foster P.G."/>
            <person name="Simillion C."/>
            <person name="Van de Peer Y."/>
            <person name="Miranda-Saavedra D."/>
            <person name="Barton G.J."/>
            <person name="Westrop G.D."/>
            <person name="Mueller S."/>
            <person name="Dessi D."/>
            <person name="Fiori P.L."/>
            <person name="Ren Q."/>
            <person name="Paulsen I."/>
            <person name="Zhang H."/>
            <person name="Bastida-Corcuera F.D."/>
            <person name="Simoes-Barbosa A."/>
            <person name="Brown M.T."/>
            <person name="Hayes R.D."/>
            <person name="Mukherjee M."/>
            <person name="Okumura C.Y."/>
            <person name="Schneider R."/>
            <person name="Smith A.J."/>
            <person name="Vanacova S."/>
            <person name="Villalvazo M."/>
            <person name="Haas B.J."/>
            <person name="Pertea M."/>
            <person name="Feldblyum T.V."/>
            <person name="Utterback T.R."/>
            <person name="Shu C.L."/>
            <person name="Osoegawa K."/>
            <person name="de Jong P.J."/>
            <person name="Hrdy I."/>
            <person name="Horvathova L."/>
            <person name="Zubacova Z."/>
            <person name="Dolezal P."/>
            <person name="Malik S.B."/>
            <person name="Logsdon J.M. Jr."/>
            <person name="Henze K."/>
            <person name="Gupta A."/>
            <person name="Wang C.C."/>
            <person name="Dunne R.L."/>
            <person name="Upcroft J.A."/>
            <person name="Upcroft P."/>
            <person name="White O."/>
            <person name="Salzberg S.L."/>
            <person name="Tang P."/>
            <person name="Chiu C.-H."/>
            <person name="Lee Y.-S."/>
            <person name="Embley T.M."/>
            <person name="Coombs G.H."/>
            <person name="Mottram J.C."/>
            <person name="Tachezy J."/>
            <person name="Fraser-Liggett C.M."/>
            <person name="Johnson P.J."/>
        </authorList>
    </citation>
    <scope>NUCLEOTIDE SEQUENCE [LARGE SCALE GENOMIC DNA]</scope>
    <source>
        <strain evidence="14">G3</strain>
    </source>
</reference>
<organism evidence="14 15">
    <name type="scientific">Trichomonas vaginalis (strain ATCC PRA-98 / G3)</name>
    <dbReference type="NCBI Taxonomy" id="412133"/>
    <lineage>
        <taxon>Eukaryota</taxon>
        <taxon>Metamonada</taxon>
        <taxon>Parabasalia</taxon>
        <taxon>Trichomonadida</taxon>
        <taxon>Trichomonadidae</taxon>
        <taxon>Trichomonas</taxon>
    </lineage>
</organism>
<dbReference type="EMBL" id="DS113179">
    <property type="protein sequence ID" value="EAY23233.1"/>
    <property type="molecule type" value="Genomic_DNA"/>
</dbReference>
<comment type="subcellular location">
    <subcellularLocation>
        <location evidence="3">Chromosome</location>
    </subcellularLocation>
    <subcellularLocation>
        <location evidence="2">Nucleus</location>
    </subcellularLocation>
</comment>
<dbReference type="VEuPathDB" id="TrichDB:TVAGG3_0392990"/>
<evidence type="ECO:0000256" key="10">
    <source>
        <dbReference type="ARBA" id="ARBA00023242"/>
    </source>
</evidence>
<keyword evidence="10" id="KW-0539">Nucleus</keyword>
<evidence type="ECO:0000256" key="12">
    <source>
        <dbReference type="SAM" id="MobiDB-lite"/>
    </source>
</evidence>
<dbReference type="VEuPathDB" id="TrichDB:TVAG_185390"/>
<dbReference type="AlphaFoldDB" id="A2D8I4"/>
<dbReference type="eggNOG" id="KOG1745">
    <property type="taxonomic scope" value="Eukaryota"/>
</dbReference>
<dbReference type="OMA" id="LKFVPHG"/>
<keyword evidence="7" id="KW-0488">Methylation</keyword>
<evidence type="ECO:0000256" key="8">
    <source>
        <dbReference type="ARBA" id="ARBA00022990"/>
    </source>
</evidence>
<dbReference type="CDD" id="cd22911">
    <property type="entry name" value="HFD_H3"/>
    <property type="match status" value="1"/>
</dbReference>
<feature type="region of interest" description="Disordered" evidence="12">
    <location>
        <begin position="1"/>
        <end position="43"/>
    </location>
</feature>
<dbReference type="STRING" id="5722.A2D8I4"/>
<proteinExistence type="inferred from homology"/>
<dbReference type="PROSITE" id="PS00959">
    <property type="entry name" value="HISTONE_H3_2"/>
    <property type="match status" value="1"/>
</dbReference>
<dbReference type="GO" id="GO:0005634">
    <property type="term" value="C:nucleus"/>
    <property type="evidence" value="ECO:0000318"/>
    <property type="project" value="GO_Central"/>
</dbReference>
<evidence type="ECO:0000256" key="7">
    <source>
        <dbReference type="ARBA" id="ARBA00022481"/>
    </source>
</evidence>
<keyword evidence="9" id="KW-0238">DNA-binding</keyword>
<feature type="domain" description="Core Histone H2A/H2B/H3" evidence="13">
    <location>
        <begin position="43"/>
        <end position="130"/>
    </location>
</feature>
<dbReference type="GO" id="GO:0030527">
    <property type="term" value="F:structural constituent of chromatin"/>
    <property type="evidence" value="ECO:0007669"/>
    <property type="project" value="InterPro"/>
</dbReference>
<dbReference type="KEGG" id="tva:5468794"/>
<dbReference type="GO" id="GO:0000786">
    <property type="term" value="C:nucleosome"/>
    <property type="evidence" value="ECO:0007669"/>
    <property type="project" value="UniProtKB-KW"/>
</dbReference>
<keyword evidence="15" id="KW-1185">Reference proteome</keyword>
<keyword evidence="6" id="KW-0158">Chromosome</keyword>
<dbReference type="PANTHER" id="PTHR45810:SF17">
    <property type="entry name" value="HISTONE H3-LIKE CENTROMERIC PROTEIN A"/>
    <property type="match status" value="1"/>
</dbReference>
<evidence type="ECO:0000313" key="15">
    <source>
        <dbReference type="Proteomes" id="UP000001542"/>
    </source>
</evidence>
<dbReference type="SMR" id="A2D8I4"/>
<dbReference type="SMART" id="SM00428">
    <property type="entry name" value="H3"/>
    <property type="match status" value="1"/>
</dbReference>
<sequence>MEEEPRPIHRGKKRRIPLSSGAARPPDNSSDKSESQKKQRRKRNSWLREIHFYQKTTNLLIRKLPFCRLVKEITQSVSIGEFRYTTGAMEALQEASEAFLIKLLEDGQVCAIHARRITLMNRDLQLAQRLRGDR</sequence>
<evidence type="ECO:0000256" key="11">
    <source>
        <dbReference type="ARBA" id="ARBA00023269"/>
    </source>
</evidence>
<dbReference type="InterPro" id="IPR007125">
    <property type="entry name" value="H2A/H2B/H3"/>
</dbReference>
<dbReference type="SUPFAM" id="SSF47113">
    <property type="entry name" value="Histone-fold"/>
    <property type="match status" value="1"/>
</dbReference>
<evidence type="ECO:0000256" key="5">
    <source>
        <dbReference type="ARBA" id="ARBA00011538"/>
    </source>
</evidence>
<dbReference type="Pfam" id="PF00125">
    <property type="entry name" value="Histone"/>
    <property type="match status" value="1"/>
</dbReference>
<comment type="similarity">
    <text evidence="4">Belongs to the histone H3 family.</text>
</comment>
<dbReference type="FunFam" id="1.10.20.10:FF:000096">
    <property type="entry name" value="Histone H3"/>
    <property type="match status" value="1"/>
</dbReference>
<evidence type="ECO:0000259" key="13">
    <source>
        <dbReference type="Pfam" id="PF00125"/>
    </source>
</evidence>
<dbReference type="Gene3D" id="1.10.20.10">
    <property type="entry name" value="Histone, subunit A"/>
    <property type="match status" value="1"/>
</dbReference>
<evidence type="ECO:0000256" key="2">
    <source>
        <dbReference type="ARBA" id="ARBA00004123"/>
    </source>
</evidence>
<dbReference type="InterPro" id="IPR000164">
    <property type="entry name" value="Histone_H3/CENP-A"/>
</dbReference>